<dbReference type="AlphaFoldDB" id="A0AAV4AEM3"/>
<protein>
    <submittedName>
        <fullName evidence="2">Uncharacterized protein</fullName>
    </submittedName>
</protein>
<dbReference type="EMBL" id="BLXT01003747">
    <property type="protein sequence ID" value="GFO05205.1"/>
    <property type="molecule type" value="Genomic_DNA"/>
</dbReference>
<organism evidence="2 3">
    <name type="scientific">Plakobranchus ocellatus</name>
    <dbReference type="NCBI Taxonomy" id="259542"/>
    <lineage>
        <taxon>Eukaryota</taxon>
        <taxon>Metazoa</taxon>
        <taxon>Spiralia</taxon>
        <taxon>Lophotrochozoa</taxon>
        <taxon>Mollusca</taxon>
        <taxon>Gastropoda</taxon>
        <taxon>Heterobranchia</taxon>
        <taxon>Euthyneura</taxon>
        <taxon>Panpulmonata</taxon>
        <taxon>Sacoglossa</taxon>
        <taxon>Placobranchoidea</taxon>
        <taxon>Plakobranchidae</taxon>
        <taxon>Plakobranchus</taxon>
    </lineage>
</organism>
<gene>
    <name evidence="2" type="ORF">PoB_003171000</name>
</gene>
<keyword evidence="3" id="KW-1185">Reference proteome</keyword>
<proteinExistence type="predicted"/>
<evidence type="ECO:0000313" key="3">
    <source>
        <dbReference type="Proteomes" id="UP000735302"/>
    </source>
</evidence>
<reference evidence="2 3" key="1">
    <citation type="journal article" date="2021" name="Elife">
        <title>Chloroplast acquisition without the gene transfer in kleptoplastic sea slugs, Plakobranchus ocellatus.</title>
        <authorList>
            <person name="Maeda T."/>
            <person name="Takahashi S."/>
            <person name="Yoshida T."/>
            <person name="Shimamura S."/>
            <person name="Takaki Y."/>
            <person name="Nagai Y."/>
            <person name="Toyoda A."/>
            <person name="Suzuki Y."/>
            <person name="Arimoto A."/>
            <person name="Ishii H."/>
            <person name="Satoh N."/>
            <person name="Nishiyama T."/>
            <person name="Hasebe M."/>
            <person name="Maruyama T."/>
            <person name="Minagawa J."/>
            <person name="Obokata J."/>
            <person name="Shigenobu S."/>
        </authorList>
    </citation>
    <scope>NUCLEOTIDE SEQUENCE [LARGE SCALE GENOMIC DNA]</scope>
</reference>
<feature type="region of interest" description="Disordered" evidence="1">
    <location>
        <begin position="44"/>
        <end position="70"/>
    </location>
</feature>
<dbReference type="Proteomes" id="UP000735302">
    <property type="component" value="Unassembled WGS sequence"/>
</dbReference>
<evidence type="ECO:0000313" key="2">
    <source>
        <dbReference type="EMBL" id="GFO05205.1"/>
    </source>
</evidence>
<comment type="caution">
    <text evidence="2">The sequence shown here is derived from an EMBL/GenBank/DDBJ whole genome shotgun (WGS) entry which is preliminary data.</text>
</comment>
<sequence>MLHFSYTSISHPPADLPLSGRGVDGTVASESALRSAGNILSGVRAPPLAPWPDRGPESLRSPCCGPALKQ</sequence>
<evidence type="ECO:0000256" key="1">
    <source>
        <dbReference type="SAM" id="MobiDB-lite"/>
    </source>
</evidence>
<feature type="region of interest" description="Disordered" evidence="1">
    <location>
        <begin position="1"/>
        <end position="22"/>
    </location>
</feature>
<name>A0AAV4AEM3_9GAST</name>
<accession>A0AAV4AEM3</accession>
<feature type="compositionally biased region" description="Polar residues" evidence="1">
    <location>
        <begin position="1"/>
        <end position="10"/>
    </location>
</feature>